<gene>
    <name evidence="5" type="ORF">EC580_02545</name>
</gene>
<evidence type="ECO:0000256" key="3">
    <source>
        <dbReference type="ARBA" id="ARBA00023125"/>
    </source>
</evidence>
<dbReference type="GO" id="GO:0003677">
    <property type="term" value="F:DNA binding"/>
    <property type="evidence" value="ECO:0007669"/>
    <property type="project" value="UniProtKB-KW"/>
</dbReference>
<dbReference type="PANTHER" id="PTHR30408:SF12">
    <property type="entry name" value="TYPE I RESTRICTION ENZYME MJAVIII SPECIFICITY SUBUNIT"/>
    <property type="match status" value="1"/>
</dbReference>
<dbReference type="GO" id="GO:0004519">
    <property type="term" value="F:endonuclease activity"/>
    <property type="evidence" value="ECO:0007669"/>
    <property type="project" value="UniProtKB-KW"/>
</dbReference>
<dbReference type="PANTHER" id="PTHR30408">
    <property type="entry name" value="TYPE-1 RESTRICTION ENZYME ECOKI SPECIFICITY PROTEIN"/>
    <property type="match status" value="1"/>
</dbReference>
<dbReference type="AlphaFoldDB" id="A0A3M8RM45"/>
<dbReference type="InterPro" id="IPR044946">
    <property type="entry name" value="Restrct_endonuc_typeI_TRD_sf"/>
</dbReference>
<dbReference type="EMBL" id="RIZI01000114">
    <property type="protein sequence ID" value="RNF69032.1"/>
    <property type="molecule type" value="Genomic_DNA"/>
</dbReference>
<evidence type="ECO:0000256" key="1">
    <source>
        <dbReference type="ARBA" id="ARBA00010923"/>
    </source>
</evidence>
<protein>
    <submittedName>
        <fullName evidence="5">Restriction endonuclease subunit S</fullName>
    </submittedName>
</protein>
<dbReference type="GO" id="GO:0009307">
    <property type="term" value="P:DNA restriction-modification system"/>
    <property type="evidence" value="ECO:0007669"/>
    <property type="project" value="UniProtKB-KW"/>
</dbReference>
<proteinExistence type="inferred from homology"/>
<keyword evidence="5" id="KW-0255">Endonuclease</keyword>
<keyword evidence="3" id="KW-0238">DNA-binding</keyword>
<dbReference type="InterPro" id="IPR052021">
    <property type="entry name" value="Type-I_RS_S_subunit"/>
</dbReference>
<feature type="domain" description="Type I restriction modification DNA specificity" evidence="4">
    <location>
        <begin position="94"/>
        <end position="179"/>
    </location>
</feature>
<dbReference type="InterPro" id="IPR000055">
    <property type="entry name" value="Restrct_endonuc_typeI_TRD"/>
</dbReference>
<reference evidence="5" key="1">
    <citation type="submission" date="2018-10" db="EMBL/GenBank/DDBJ databases">
        <title>Acidithiobacillus sulfuriphilus sp. nov.: an extremely acidophilic sulfur-oxidizing chemolithotroph isolated from a neutral pH environment.</title>
        <authorList>
            <person name="Falagan C."/>
            <person name="Moya-Beltran A."/>
            <person name="Quatrini R."/>
            <person name="Johnson D.B."/>
        </authorList>
    </citation>
    <scope>NUCLEOTIDE SEQUENCE [LARGE SCALE GENOMIC DNA]</scope>
    <source>
        <strain evidence="5">CJ-2</strain>
    </source>
</reference>
<feature type="domain" description="Type I restriction modification DNA specificity" evidence="4">
    <location>
        <begin position="226"/>
        <end position="398"/>
    </location>
</feature>
<comment type="similarity">
    <text evidence="1">Belongs to the type-I restriction system S methylase family.</text>
</comment>
<dbReference type="SUPFAM" id="SSF116734">
    <property type="entry name" value="DNA methylase specificity domain"/>
    <property type="match status" value="2"/>
</dbReference>
<evidence type="ECO:0000313" key="5">
    <source>
        <dbReference type="EMBL" id="RNF69032.1"/>
    </source>
</evidence>
<comment type="caution">
    <text evidence="5">The sequence shown here is derived from an EMBL/GenBank/DDBJ whole genome shotgun (WGS) entry which is preliminary data.</text>
</comment>
<accession>A0A3M8RM45</accession>
<evidence type="ECO:0000259" key="4">
    <source>
        <dbReference type="Pfam" id="PF01420"/>
    </source>
</evidence>
<keyword evidence="2" id="KW-0680">Restriction system</keyword>
<name>A0A3M8RM45_9PROT</name>
<dbReference type="Gene3D" id="3.90.220.20">
    <property type="entry name" value="DNA methylase specificity domains"/>
    <property type="match status" value="2"/>
</dbReference>
<organism evidence="5">
    <name type="scientific">Acidithiobacillus sulfuriphilus</name>
    <dbReference type="NCBI Taxonomy" id="1867749"/>
    <lineage>
        <taxon>Bacteria</taxon>
        <taxon>Pseudomonadati</taxon>
        <taxon>Pseudomonadota</taxon>
        <taxon>Acidithiobacillia</taxon>
        <taxon>Acidithiobacillales</taxon>
        <taxon>Acidithiobacillaceae</taxon>
        <taxon>Acidithiobacillus</taxon>
    </lineage>
</organism>
<sequence>MSKLLPRPSKVGKRLLGTMVLIDPESLPSGTPGDHRFHYIDIASAANGRLSISSAPIEYRDAPSRARRVVKSGDVLMSTVRPNLKAFAYCDLPEGNFAASTGFAVLRATNGTDSRFVLYSILSDNVAQQIERYSVGSNYPAINSSDIRRLEVPDFEPPVQNRIAEILSTLDEAIEQTEALIAKHQQIKAGLMHDLFTRGVTPDAHLRPTREQAPDLYKESPLGWIPKEWEVKRLVDLIAFPSGQVDPRQSQFSEWTLVAPDHIEKETGRLLGIQTAREQGAISGKYTFQPGDIVYSKIRPYLRKAILADFTGLCSADMYPLRPVSGVNPRYLLGVVLGDHFSKFAESVSMRSGFPKINRDEMSGYRCAVPPSLEQEIIAGILLTQDALMTTTQEDIEKLRQQKHGLMHDLLTGRVRVPVAETEKGGTS</sequence>
<dbReference type="Pfam" id="PF01420">
    <property type="entry name" value="Methylase_S"/>
    <property type="match status" value="2"/>
</dbReference>
<keyword evidence="5" id="KW-0378">Hydrolase</keyword>
<evidence type="ECO:0000256" key="2">
    <source>
        <dbReference type="ARBA" id="ARBA00022747"/>
    </source>
</evidence>
<dbReference type="CDD" id="cd16961">
    <property type="entry name" value="RMtype1_S_TRD-CR_like"/>
    <property type="match status" value="1"/>
</dbReference>
<keyword evidence="5" id="KW-0540">Nuclease</keyword>